<proteinExistence type="predicted"/>
<dbReference type="VEuPathDB" id="FungiDB:AMAG_05349"/>
<protein>
    <submittedName>
        <fullName evidence="1">Uncharacterized protein</fullName>
    </submittedName>
</protein>
<keyword evidence="2" id="KW-1185">Reference proteome</keyword>
<dbReference type="AlphaFoldDB" id="A0A0L0SBP0"/>
<gene>
    <name evidence="1" type="ORF">AMAG_05349</name>
</gene>
<dbReference type="Proteomes" id="UP000054350">
    <property type="component" value="Unassembled WGS sequence"/>
</dbReference>
<sequence length="373" mass="40743">MSPATLALADRNTTGSIFDVIDQLPDLAERLRGLVDANTSLLLAEKLDPVALMTCRMFKDTTKLPWLRPRSPLECREHESALFGESHRLLALCGSGQYFINGSVPPAFWELVLLLGIGTFAILRSPMARFLPPAIVERNASLLVRGAKVLEGALAPISGESPLVHGQLVGLHMFIISQFARLAQSVYIRHFLALFSPAPAAPQRTSTLPPLFATLPHQLKVLATLAPSIPSSDLALLWQAVYLSLERCTYHFTAAPVDLPHLLCMQQCVAVLTTRVADLTPFPAFLATIVTNLARFLLLPRAPPVVQDLIATALSTIHGACFGHCGDPRDWYLVLDRVRAAGRVDWDTVPVLQTLVDAAKRLIAWPLPDQSIP</sequence>
<name>A0A0L0SBP0_ALLM3</name>
<organism evidence="1 2">
    <name type="scientific">Allomyces macrogynus (strain ATCC 38327)</name>
    <name type="common">Allomyces javanicus var. macrogynus</name>
    <dbReference type="NCBI Taxonomy" id="578462"/>
    <lineage>
        <taxon>Eukaryota</taxon>
        <taxon>Fungi</taxon>
        <taxon>Fungi incertae sedis</taxon>
        <taxon>Blastocladiomycota</taxon>
        <taxon>Blastocladiomycetes</taxon>
        <taxon>Blastocladiales</taxon>
        <taxon>Blastocladiaceae</taxon>
        <taxon>Allomyces</taxon>
    </lineage>
</organism>
<reference evidence="2" key="2">
    <citation type="submission" date="2009-11" db="EMBL/GenBank/DDBJ databases">
        <title>The Genome Sequence of Allomyces macrogynus strain ATCC 38327.</title>
        <authorList>
            <consortium name="The Broad Institute Genome Sequencing Platform"/>
            <person name="Russ C."/>
            <person name="Cuomo C."/>
            <person name="Shea T."/>
            <person name="Young S.K."/>
            <person name="Zeng Q."/>
            <person name="Koehrsen M."/>
            <person name="Haas B."/>
            <person name="Borodovsky M."/>
            <person name="Guigo R."/>
            <person name="Alvarado L."/>
            <person name="Berlin A."/>
            <person name="Borenstein D."/>
            <person name="Chen Z."/>
            <person name="Engels R."/>
            <person name="Freedman E."/>
            <person name="Gellesch M."/>
            <person name="Goldberg J."/>
            <person name="Griggs A."/>
            <person name="Gujja S."/>
            <person name="Heiman D."/>
            <person name="Hepburn T."/>
            <person name="Howarth C."/>
            <person name="Jen D."/>
            <person name="Larson L."/>
            <person name="Lewis B."/>
            <person name="Mehta T."/>
            <person name="Park D."/>
            <person name="Pearson M."/>
            <person name="Roberts A."/>
            <person name="Saif S."/>
            <person name="Shenoy N."/>
            <person name="Sisk P."/>
            <person name="Stolte C."/>
            <person name="Sykes S."/>
            <person name="Walk T."/>
            <person name="White J."/>
            <person name="Yandava C."/>
            <person name="Burger G."/>
            <person name="Gray M.W."/>
            <person name="Holland P.W.H."/>
            <person name="King N."/>
            <person name="Lang F.B.F."/>
            <person name="Roger A.J."/>
            <person name="Ruiz-Trillo I."/>
            <person name="Lander E."/>
            <person name="Nusbaum C."/>
        </authorList>
    </citation>
    <scope>NUCLEOTIDE SEQUENCE [LARGE SCALE GENOMIC DNA]</scope>
    <source>
        <strain evidence="2">ATCC 38327</strain>
    </source>
</reference>
<evidence type="ECO:0000313" key="2">
    <source>
        <dbReference type="Proteomes" id="UP000054350"/>
    </source>
</evidence>
<dbReference type="OrthoDB" id="10422607at2759"/>
<evidence type="ECO:0000313" key="1">
    <source>
        <dbReference type="EMBL" id="KNE59901.1"/>
    </source>
</evidence>
<reference evidence="1 2" key="1">
    <citation type="submission" date="2009-11" db="EMBL/GenBank/DDBJ databases">
        <title>Annotation of Allomyces macrogynus ATCC 38327.</title>
        <authorList>
            <consortium name="The Broad Institute Genome Sequencing Platform"/>
            <person name="Russ C."/>
            <person name="Cuomo C."/>
            <person name="Burger G."/>
            <person name="Gray M.W."/>
            <person name="Holland P.W.H."/>
            <person name="King N."/>
            <person name="Lang F.B.F."/>
            <person name="Roger A.J."/>
            <person name="Ruiz-Trillo I."/>
            <person name="Young S.K."/>
            <person name="Zeng Q."/>
            <person name="Gargeya S."/>
            <person name="Fitzgerald M."/>
            <person name="Haas B."/>
            <person name="Abouelleil A."/>
            <person name="Alvarado L."/>
            <person name="Arachchi H.M."/>
            <person name="Berlin A."/>
            <person name="Chapman S.B."/>
            <person name="Gearin G."/>
            <person name="Goldberg J."/>
            <person name="Griggs A."/>
            <person name="Gujja S."/>
            <person name="Hansen M."/>
            <person name="Heiman D."/>
            <person name="Howarth C."/>
            <person name="Larimer J."/>
            <person name="Lui A."/>
            <person name="MacDonald P.J.P."/>
            <person name="McCowen C."/>
            <person name="Montmayeur A."/>
            <person name="Murphy C."/>
            <person name="Neiman D."/>
            <person name="Pearson M."/>
            <person name="Priest M."/>
            <person name="Roberts A."/>
            <person name="Saif S."/>
            <person name="Shea T."/>
            <person name="Sisk P."/>
            <person name="Stolte C."/>
            <person name="Sykes S."/>
            <person name="Wortman J."/>
            <person name="Nusbaum C."/>
            <person name="Birren B."/>
        </authorList>
    </citation>
    <scope>NUCLEOTIDE SEQUENCE [LARGE SCALE GENOMIC DNA]</scope>
    <source>
        <strain evidence="1 2">ATCC 38327</strain>
    </source>
</reference>
<dbReference type="EMBL" id="GG745335">
    <property type="protein sequence ID" value="KNE59901.1"/>
    <property type="molecule type" value="Genomic_DNA"/>
</dbReference>
<accession>A0A0L0SBP0</accession>